<dbReference type="AlphaFoldDB" id="A0A9N8WHW8"/>
<accession>A0A9N8WHW8</accession>
<evidence type="ECO:0000313" key="1">
    <source>
        <dbReference type="EMBL" id="CAG8487782.1"/>
    </source>
</evidence>
<reference evidence="1" key="1">
    <citation type="submission" date="2021-06" db="EMBL/GenBank/DDBJ databases">
        <authorList>
            <person name="Kallberg Y."/>
            <person name="Tangrot J."/>
            <person name="Rosling A."/>
        </authorList>
    </citation>
    <scope>NUCLEOTIDE SEQUENCE</scope>
    <source>
        <strain evidence="1">IN212</strain>
    </source>
</reference>
<sequence length="52" mass="6169">MAHKLFKNKKLKPNEYLPLLELKGARQEELRPENKNTYLLKETYIGNLSKPK</sequence>
<dbReference type="EMBL" id="CAJVPZ010001250">
    <property type="protein sequence ID" value="CAG8487782.1"/>
    <property type="molecule type" value="Genomic_DNA"/>
</dbReference>
<evidence type="ECO:0000313" key="2">
    <source>
        <dbReference type="Proteomes" id="UP000789396"/>
    </source>
</evidence>
<dbReference type="Proteomes" id="UP000789396">
    <property type="component" value="Unassembled WGS sequence"/>
</dbReference>
<protein>
    <submittedName>
        <fullName evidence="1">12627_t:CDS:1</fullName>
    </submittedName>
</protein>
<comment type="caution">
    <text evidence="1">The sequence shown here is derived from an EMBL/GenBank/DDBJ whole genome shotgun (WGS) entry which is preliminary data.</text>
</comment>
<gene>
    <name evidence="1" type="ORF">RFULGI_LOCUS1840</name>
</gene>
<keyword evidence="2" id="KW-1185">Reference proteome</keyword>
<proteinExistence type="predicted"/>
<name>A0A9N8WHW8_9GLOM</name>
<organism evidence="1 2">
    <name type="scientific">Racocetra fulgida</name>
    <dbReference type="NCBI Taxonomy" id="60492"/>
    <lineage>
        <taxon>Eukaryota</taxon>
        <taxon>Fungi</taxon>
        <taxon>Fungi incertae sedis</taxon>
        <taxon>Mucoromycota</taxon>
        <taxon>Glomeromycotina</taxon>
        <taxon>Glomeromycetes</taxon>
        <taxon>Diversisporales</taxon>
        <taxon>Gigasporaceae</taxon>
        <taxon>Racocetra</taxon>
    </lineage>
</organism>
<feature type="non-terminal residue" evidence="1">
    <location>
        <position position="52"/>
    </location>
</feature>